<proteinExistence type="predicted"/>
<feature type="compositionally biased region" description="Low complexity" evidence="1">
    <location>
        <begin position="41"/>
        <end position="51"/>
    </location>
</feature>
<gene>
    <name evidence="2" type="ORF">E2C01_079604</name>
</gene>
<evidence type="ECO:0000313" key="2">
    <source>
        <dbReference type="EMBL" id="MPC84854.1"/>
    </source>
</evidence>
<reference evidence="2 3" key="1">
    <citation type="submission" date="2019-05" db="EMBL/GenBank/DDBJ databases">
        <title>Another draft genome of Portunus trituberculatus and its Hox gene families provides insights of decapod evolution.</title>
        <authorList>
            <person name="Jeong J.-H."/>
            <person name="Song I."/>
            <person name="Kim S."/>
            <person name="Choi T."/>
            <person name="Kim D."/>
            <person name="Ryu S."/>
            <person name="Kim W."/>
        </authorList>
    </citation>
    <scope>NUCLEOTIDE SEQUENCE [LARGE SCALE GENOMIC DNA]</scope>
    <source>
        <tissue evidence="2">Muscle</tissue>
    </source>
</reference>
<dbReference type="Proteomes" id="UP000324222">
    <property type="component" value="Unassembled WGS sequence"/>
</dbReference>
<name>A0A5B7IXG1_PORTR</name>
<feature type="region of interest" description="Disordered" evidence="1">
    <location>
        <begin position="37"/>
        <end position="60"/>
    </location>
</feature>
<keyword evidence="3" id="KW-1185">Reference proteome</keyword>
<protein>
    <submittedName>
        <fullName evidence="2">Uncharacterized protein</fullName>
    </submittedName>
</protein>
<evidence type="ECO:0000256" key="1">
    <source>
        <dbReference type="SAM" id="MobiDB-lite"/>
    </source>
</evidence>
<accession>A0A5B7IXG1</accession>
<dbReference type="AlphaFoldDB" id="A0A5B7IXG1"/>
<comment type="caution">
    <text evidence="2">The sequence shown here is derived from an EMBL/GenBank/DDBJ whole genome shotgun (WGS) entry which is preliminary data.</text>
</comment>
<organism evidence="2 3">
    <name type="scientific">Portunus trituberculatus</name>
    <name type="common">Swimming crab</name>
    <name type="synonym">Neptunus trituberculatus</name>
    <dbReference type="NCBI Taxonomy" id="210409"/>
    <lineage>
        <taxon>Eukaryota</taxon>
        <taxon>Metazoa</taxon>
        <taxon>Ecdysozoa</taxon>
        <taxon>Arthropoda</taxon>
        <taxon>Crustacea</taxon>
        <taxon>Multicrustacea</taxon>
        <taxon>Malacostraca</taxon>
        <taxon>Eumalacostraca</taxon>
        <taxon>Eucarida</taxon>
        <taxon>Decapoda</taxon>
        <taxon>Pleocyemata</taxon>
        <taxon>Brachyura</taxon>
        <taxon>Eubrachyura</taxon>
        <taxon>Portunoidea</taxon>
        <taxon>Portunidae</taxon>
        <taxon>Portuninae</taxon>
        <taxon>Portunus</taxon>
    </lineage>
</organism>
<evidence type="ECO:0000313" key="3">
    <source>
        <dbReference type="Proteomes" id="UP000324222"/>
    </source>
</evidence>
<sequence length="101" mass="11434">MDGRARADIYPSWTMAHQRHWASWDTHTKYGYFPSTRASESRPLMSSPRSRSQTRGTGREFEVTARGLSKNMVVSERFERAEFPAFTGFLVPGSNACSQGL</sequence>
<dbReference type="EMBL" id="VSRR010066619">
    <property type="protein sequence ID" value="MPC84854.1"/>
    <property type="molecule type" value="Genomic_DNA"/>
</dbReference>